<feature type="compositionally biased region" description="Polar residues" evidence="1">
    <location>
        <begin position="1"/>
        <end position="12"/>
    </location>
</feature>
<evidence type="ECO:0000256" key="1">
    <source>
        <dbReference type="SAM" id="MobiDB-lite"/>
    </source>
</evidence>
<gene>
    <name evidence="2" type="ORF">CSC2_29390</name>
</gene>
<sequence>MANKTDNSNVNLETKHSNSKKKNNSASSSFKSVEPLPESSRPRRDGPGGEDGQ</sequence>
<comment type="caution">
    <text evidence="2">The sequence shown here is derived from an EMBL/GenBank/DDBJ whole genome shotgun (WGS) entry which is preliminary data.</text>
</comment>
<protein>
    <submittedName>
        <fullName evidence="2">Uncharacterized protein</fullName>
    </submittedName>
</protein>
<reference evidence="2 3" key="1">
    <citation type="journal article" date="2021" name="Int. J. Syst. Evol. Microbiol.">
        <title>Clostridium zeae sp. nov., isolated from corn silage.</title>
        <authorList>
            <person name="Kobayashi H."/>
            <person name="Tanizawa Y."/>
            <person name="Yagura M."/>
            <person name="Sakamoto M."/>
            <person name="Ohkuma M."/>
            <person name="Tohno M."/>
        </authorList>
    </citation>
    <scope>NUCLEOTIDE SEQUENCE [LARGE SCALE GENOMIC DNA]</scope>
    <source>
        <strain evidence="2 3">CSC2</strain>
    </source>
</reference>
<dbReference type="RefSeq" id="WP_206870662.1">
    <property type="nucleotide sequence ID" value="NZ_BMBA01000002.1"/>
</dbReference>
<name>A0ABQ1ECI7_9CLOT</name>
<feature type="region of interest" description="Disordered" evidence="1">
    <location>
        <begin position="1"/>
        <end position="53"/>
    </location>
</feature>
<evidence type="ECO:0000313" key="2">
    <source>
        <dbReference type="EMBL" id="GFZ32413.1"/>
    </source>
</evidence>
<proteinExistence type="predicted"/>
<organism evidence="2 3">
    <name type="scientific">Clostridium zeae</name>
    <dbReference type="NCBI Taxonomy" id="2759022"/>
    <lineage>
        <taxon>Bacteria</taxon>
        <taxon>Bacillati</taxon>
        <taxon>Bacillota</taxon>
        <taxon>Clostridia</taxon>
        <taxon>Eubacteriales</taxon>
        <taxon>Clostridiaceae</taxon>
        <taxon>Clostridium</taxon>
    </lineage>
</organism>
<keyword evidence="3" id="KW-1185">Reference proteome</keyword>
<dbReference type="Proteomes" id="UP000663802">
    <property type="component" value="Unassembled WGS sequence"/>
</dbReference>
<evidence type="ECO:0000313" key="3">
    <source>
        <dbReference type="Proteomes" id="UP000663802"/>
    </source>
</evidence>
<accession>A0ABQ1ECI7</accession>
<dbReference type="EMBL" id="BMBA01000002">
    <property type="protein sequence ID" value="GFZ32413.1"/>
    <property type="molecule type" value="Genomic_DNA"/>
</dbReference>